<sequence length="209" mass="23526">MAIWTPPLHREATPLELYIGNTLNELAGFFYNVFHGTTFEYWLLDPKGQQNFIVITSALFLILWLVYIQYSIRSMLAPSNASRTSSFSPMKGPETLLYKPLLPTMRQLAPPGHRPTNANLNIPPFYVAQPLGPRTGRPTSPGYQTPFKENSVQAKGFSTRPSVPNFKFNFNHEDFPALATGRMATYRRLHGSNGMLHPAATKDEGRVLE</sequence>
<dbReference type="EMBL" id="HG992983">
    <property type="protein sequence ID" value="CAE7195791.1"/>
    <property type="molecule type" value="Genomic_DNA"/>
</dbReference>
<dbReference type="AlphaFoldDB" id="A0A6S6WD87"/>
<evidence type="ECO:0000313" key="2">
    <source>
        <dbReference type="Proteomes" id="UP000472372"/>
    </source>
</evidence>
<organism evidence="1 2">
    <name type="scientific">Pyrenophora teres f. teres</name>
    <dbReference type="NCBI Taxonomy" id="97479"/>
    <lineage>
        <taxon>Eukaryota</taxon>
        <taxon>Fungi</taxon>
        <taxon>Dikarya</taxon>
        <taxon>Ascomycota</taxon>
        <taxon>Pezizomycotina</taxon>
        <taxon>Dothideomycetes</taxon>
        <taxon>Pleosporomycetidae</taxon>
        <taxon>Pleosporales</taxon>
        <taxon>Pleosporineae</taxon>
        <taxon>Pleosporaceae</taxon>
        <taxon>Pyrenophora</taxon>
    </lineage>
</organism>
<protein>
    <submittedName>
        <fullName evidence="1">Uncharacterized protein</fullName>
    </submittedName>
</protein>
<evidence type="ECO:0000313" key="1">
    <source>
        <dbReference type="EMBL" id="CAE7195791.1"/>
    </source>
</evidence>
<accession>A0A6S6WD87</accession>
<gene>
    <name evidence="1" type="ORF">PTTW11_08212</name>
</gene>
<name>A0A6S6WD87_9PLEO</name>
<dbReference type="Proteomes" id="UP000472372">
    <property type="component" value="Chromosome 7"/>
</dbReference>
<reference evidence="1" key="1">
    <citation type="submission" date="2021-02" db="EMBL/GenBank/DDBJ databases">
        <authorList>
            <person name="Syme A R."/>
            <person name="Syme A R."/>
            <person name="Moolhuijzen P."/>
        </authorList>
    </citation>
    <scope>NUCLEOTIDE SEQUENCE</scope>
    <source>
        <strain evidence="1">W1-1</strain>
    </source>
</reference>
<proteinExistence type="predicted"/>